<feature type="transmembrane region" description="Helical" evidence="8">
    <location>
        <begin position="161"/>
        <end position="178"/>
    </location>
</feature>
<protein>
    <submittedName>
        <fullName evidence="10">ArnT family glycosyltransferase</fullName>
        <ecNumber evidence="10">2.4.-.-</ecNumber>
    </submittedName>
</protein>
<comment type="subcellular location">
    <subcellularLocation>
        <location evidence="1">Cell membrane</location>
        <topology evidence="1">Multi-pass membrane protein</topology>
    </subcellularLocation>
</comment>
<dbReference type="EMBL" id="JBHSAS010000006">
    <property type="protein sequence ID" value="MFC4027455.1"/>
    <property type="molecule type" value="Genomic_DNA"/>
</dbReference>
<keyword evidence="7 8" id="KW-0472">Membrane</keyword>
<keyword evidence="11" id="KW-1185">Reference proteome</keyword>
<evidence type="ECO:0000259" key="9">
    <source>
        <dbReference type="Pfam" id="PF13231"/>
    </source>
</evidence>
<proteinExistence type="predicted"/>
<dbReference type="RefSeq" id="WP_290234118.1">
    <property type="nucleotide sequence ID" value="NZ_JAUFPZ010000002.1"/>
</dbReference>
<dbReference type="Proteomes" id="UP001595793">
    <property type="component" value="Unassembled WGS sequence"/>
</dbReference>
<feature type="transmembrane region" description="Helical" evidence="8">
    <location>
        <begin position="208"/>
        <end position="228"/>
    </location>
</feature>
<dbReference type="PANTHER" id="PTHR33908">
    <property type="entry name" value="MANNOSYLTRANSFERASE YKCB-RELATED"/>
    <property type="match status" value="1"/>
</dbReference>
<evidence type="ECO:0000256" key="1">
    <source>
        <dbReference type="ARBA" id="ARBA00004651"/>
    </source>
</evidence>
<evidence type="ECO:0000256" key="2">
    <source>
        <dbReference type="ARBA" id="ARBA00022475"/>
    </source>
</evidence>
<feature type="transmembrane region" description="Helical" evidence="8">
    <location>
        <begin position="407"/>
        <end position="427"/>
    </location>
</feature>
<dbReference type="InterPro" id="IPR050297">
    <property type="entry name" value="LipidA_mod_glycosyltrf_83"/>
</dbReference>
<reference evidence="11" key="1">
    <citation type="journal article" date="2019" name="Int. J. Syst. Evol. Microbiol.">
        <title>The Global Catalogue of Microorganisms (GCM) 10K type strain sequencing project: providing services to taxonomists for standard genome sequencing and annotation.</title>
        <authorList>
            <consortium name="The Broad Institute Genomics Platform"/>
            <consortium name="The Broad Institute Genome Sequencing Center for Infectious Disease"/>
            <person name="Wu L."/>
            <person name="Ma J."/>
        </authorList>
    </citation>
    <scope>NUCLEOTIDE SEQUENCE [LARGE SCALE GENOMIC DNA]</scope>
    <source>
        <strain evidence="11">CECT 9128</strain>
    </source>
</reference>
<evidence type="ECO:0000256" key="3">
    <source>
        <dbReference type="ARBA" id="ARBA00022676"/>
    </source>
</evidence>
<feature type="transmembrane region" description="Helical" evidence="8">
    <location>
        <begin position="291"/>
        <end position="310"/>
    </location>
</feature>
<feature type="transmembrane region" description="Helical" evidence="8">
    <location>
        <begin position="113"/>
        <end position="132"/>
    </location>
</feature>
<evidence type="ECO:0000256" key="5">
    <source>
        <dbReference type="ARBA" id="ARBA00022692"/>
    </source>
</evidence>
<keyword evidence="6 8" id="KW-1133">Transmembrane helix</keyword>
<feature type="transmembrane region" description="Helical" evidence="8">
    <location>
        <begin position="348"/>
        <end position="372"/>
    </location>
</feature>
<evidence type="ECO:0000313" key="10">
    <source>
        <dbReference type="EMBL" id="MFC4027455.1"/>
    </source>
</evidence>
<dbReference type="EC" id="2.4.-.-" evidence="10"/>
<feature type="transmembrane region" description="Helical" evidence="8">
    <location>
        <begin position="316"/>
        <end position="336"/>
    </location>
</feature>
<comment type="caution">
    <text evidence="10">The sequence shown here is derived from an EMBL/GenBank/DDBJ whole genome shotgun (WGS) entry which is preliminary data.</text>
</comment>
<keyword evidence="4 10" id="KW-0808">Transferase</keyword>
<organism evidence="10 11">
    <name type="scientific">Zunongwangia endophytica</name>
    <dbReference type="NCBI Taxonomy" id="1808945"/>
    <lineage>
        <taxon>Bacteria</taxon>
        <taxon>Pseudomonadati</taxon>
        <taxon>Bacteroidota</taxon>
        <taxon>Flavobacteriia</taxon>
        <taxon>Flavobacteriales</taxon>
        <taxon>Flavobacteriaceae</taxon>
        <taxon>Zunongwangia</taxon>
    </lineage>
</organism>
<evidence type="ECO:0000313" key="11">
    <source>
        <dbReference type="Proteomes" id="UP001595793"/>
    </source>
</evidence>
<evidence type="ECO:0000256" key="8">
    <source>
        <dbReference type="SAM" id="Phobius"/>
    </source>
</evidence>
<evidence type="ECO:0000256" key="7">
    <source>
        <dbReference type="ARBA" id="ARBA00023136"/>
    </source>
</evidence>
<gene>
    <name evidence="10" type="ORF">ACFOS1_08570</name>
</gene>
<keyword evidence="3 10" id="KW-0328">Glycosyltransferase</keyword>
<dbReference type="PANTHER" id="PTHR33908:SF3">
    <property type="entry name" value="UNDECAPRENYL PHOSPHATE-ALPHA-4-AMINO-4-DEOXY-L-ARABINOSE ARABINOSYL TRANSFERASE"/>
    <property type="match status" value="1"/>
</dbReference>
<dbReference type="InterPro" id="IPR038731">
    <property type="entry name" value="RgtA/B/C-like"/>
</dbReference>
<dbReference type="GO" id="GO:0016757">
    <property type="term" value="F:glycosyltransferase activity"/>
    <property type="evidence" value="ECO:0007669"/>
    <property type="project" value="UniProtKB-KW"/>
</dbReference>
<dbReference type="Pfam" id="PF13231">
    <property type="entry name" value="PMT_2"/>
    <property type="match status" value="1"/>
</dbReference>
<feature type="transmembrane region" description="Helical" evidence="8">
    <location>
        <begin position="7"/>
        <end position="29"/>
    </location>
</feature>
<feature type="transmembrane region" description="Helical" evidence="8">
    <location>
        <begin position="257"/>
        <end position="279"/>
    </location>
</feature>
<name>A0ABV8H5S2_9FLAO</name>
<evidence type="ECO:0000256" key="4">
    <source>
        <dbReference type="ARBA" id="ARBA00022679"/>
    </source>
</evidence>
<feature type="transmembrane region" description="Helical" evidence="8">
    <location>
        <begin position="378"/>
        <end position="400"/>
    </location>
</feature>
<sequence length="540" mass="63135">MKLKFHRYLLALICVCILIFFFNLDAIYINIMEARNFGSAREMLTLDHWLLTTLNDIPRYEKPPLPTWLTAISAKIFGIERLWALRMPAACAATLLTVSLYKFSELINITRKQAFIAALVAVTSFYIIFSGRNGQWDIFTHSFMMVSIYFLFQLFNDDKKLWHNTLLGGIFFGFSILSKGPVSFYTLFLPFVIAYTIVYKLHHSKRKWPALIVFLILGLSVGLWWFAYVRIADPIAFLDIAKDEAANWGNYNTRPFYYYWSFFTQSGIWTIPSFVALLYPYLKNKVSNKKAYQFAILWTLISVILLSIIPEKKSRYLLPVLIPMALNTSFYIEYLFRNYSISKLKEKWIVHFNFGLIAILGITFPIVAPFFLKLSGIYYLWYILTSIALAGIGFGIFYFFKKKKIAKIFYLTISFICITIIFGFPLVDTLINNPNYKAFSELRKLSEKQQFEVYEYKSFSPEIIWNYGEPIPILKDNASFSLPKEKIFGLLIPPNDTITSEMFSKYSIEKVDRYDLNQVNPNKSGYKDRLIRDFYLLKKE</sequence>
<accession>A0ABV8H5S2</accession>
<keyword evidence="5 8" id="KW-0812">Transmembrane</keyword>
<feature type="transmembrane region" description="Helical" evidence="8">
    <location>
        <begin position="83"/>
        <end position="101"/>
    </location>
</feature>
<feature type="domain" description="Glycosyltransferase RgtA/B/C/D-like" evidence="9">
    <location>
        <begin position="62"/>
        <end position="224"/>
    </location>
</feature>
<evidence type="ECO:0000256" key="6">
    <source>
        <dbReference type="ARBA" id="ARBA00022989"/>
    </source>
</evidence>
<keyword evidence="2" id="KW-1003">Cell membrane</keyword>